<protein>
    <submittedName>
        <fullName evidence="1">Uncharacterized protein</fullName>
    </submittedName>
</protein>
<organism evidence="1 2">
    <name type="scientific">Candidatus Nitrosotenuis uzonensis</name>
    <dbReference type="NCBI Taxonomy" id="1407055"/>
    <lineage>
        <taxon>Archaea</taxon>
        <taxon>Nitrososphaerota</taxon>
        <taxon>Candidatus Nitrosotenuis</taxon>
    </lineage>
</organism>
<sequence length="60" mass="6933">MIFSKKEKPIVAFTVEKCPSCKKESKRKFKEGDILFAQASECKECKVKMMITKIFGEIIE</sequence>
<dbReference type="Proteomes" id="UP000655759">
    <property type="component" value="Unassembled WGS sequence"/>
</dbReference>
<evidence type="ECO:0000313" key="1">
    <source>
        <dbReference type="EMBL" id="CAE6501806.1"/>
    </source>
</evidence>
<dbReference type="AlphaFoldDB" id="A0A812F427"/>
<dbReference type="EMBL" id="CAJNAQ010000005">
    <property type="protein sequence ID" value="CAE6501806.1"/>
    <property type="molecule type" value="Genomic_DNA"/>
</dbReference>
<accession>A0A812F427</accession>
<proteinExistence type="predicted"/>
<name>A0A812F427_9ARCH</name>
<reference evidence="1" key="1">
    <citation type="submission" date="2021-02" db="EMBL/GenBank/DDBJ databases">
        <authorList>
            <person name="Han P."/>
        </authorList>
    </citation>
    <scope>NUCLEOTIDE SEQUENCE</scope>
    <source>
        <strain evidence="1">Candidatus Nitrosotenuis uzonensis 5A</strain>
    </source>
</reference>
<evidence type="ECO:0000313" key="2">
    <source>
        <dbReference type="Proteomes" id="UP000655759"/>
    </source>
</evidence>
<dbReference type="RefSeq" id="WP_205100592.1">
    <property type="nucleotide sequence ID" value="NZ_CAJNAQ010000005.1"/>
</dbReference>
<gene>
    <name evidence="1" type="ORF">NUZ5A_51202</name>
</gene>
<comment type="caution">
    <text evidence="1">The sequence shown here is derived from an EMBL/GenBank/DDBJ whole genome shotgun (WGS) entry which is preliminary data.</text>
</comment>